<dbReference type="AlphaFoldDB" id="A0A1Y6CPS8"/>
<evidence type="ECO:0000313" key="2">
    <source>
        <dbReference type="Proteomes" id="UP000192907"/>
    </source>
</evidence>
<dbReference type="OrthoDB" id="622132at2"/>
<proteinExistence type="predicted"/>
<dbReference type="STRING" id="1513793.SAMN06296036_13715"/>
<accession>A0A1Y6CPS8</accession>
<evidence type="ECO:0000313" key="1">
    <source>
        <dbReference type="EMBL" id="SMF81567.1"/>
    </source>
</evidence>
<reference evidence="2" key="1">
    <citation type="submission" date="2017-04" db="EMBL/GenBank/DDBJ databases">
        <authorList>
            <person name="Varghese N."/>
            <person name="Submissions S."/>
        </authorList>
    </citation>
    <scope>NUCLEOTIDE SEQUENCE [LARGE SCALE GENOMIC DNA]</scope>
    <source>
        <strain evidence="2">RKEM611</strain>
    </source>
</reference>
<organism evidence="1 2">
    <name type="scientific">Pseudobacteriovorax antillogorgiicola</name>
    <dbReference type="NCBI Taxonomy" id="1513793"/>
    <lineage>
        <taxon>Bacteria</taxon>
        <taxon>Pseudomonadati</taxon>
        <taxon>Bdellovibrionota</taxon>
        <taxon>Oligoflexia</taxon>
        <taxon>Oligoflexales</taxon>
        <taxon>Pseudobacteriovoracaceae</taxon>
        <taxon>Pseudobacteriovorax</taxon>
    </lineage>
</organism>
<dbReference type="GO" id="GO:0019068">
    <property type="term" value="P:virion assembly"/>
    <property type="evidence" value="ECO:0007669"/>
    <property type="project" value="InterPro"/>
</dbReference>
<dbReference type="GO" id="GO:0005198">
    <property type="term" value="F:structural molecule activity"/>
    <property type="evidence" value="ECO:0007669"/>
    <property type="project" value="InterPro"/>
</dbReference>
<dbReference type="RefSeq" id="WP_132319567.1">
    <property type="nucleotide sequence ID" value="NZ_FWZT01000037.1"/>
</dbReference>
<dbReference type="EMBL" id="FWZT01000037">
    <property type="protein sequence ID" value="SMF81567.1"/>
    <property type="molecule type" value="Genomic_DNA"/>
</dbReference>
<keyword evidence="2" id="KW-1185">Reference proteome</keyword>
<dbReference type="NCBIfam" id="TIGR01539">
    <property type="entry name" value="portal_lambda"/>
    <property type="match status" value="1"/>
</dbReference>
<gene>
    <name evidence="1" type="ORF">SAMN06296036_13715</name>
</gene>
<dbReference type="Pfam" id="PF05136">
    <property type="entry name" value="Phage_portal_2"/>
    <property type="match status" value="1"/>
</dbReference>
<dbReference type="Proteomes" id="UP000192907">
    <property type="component" value="Unassembled WGS sequence"/>
</dbReference>
<sequence length="482" mass="53925">MDAPYRTVDPFNRIVEEWRPSSSDADEALLPSLQGLRDQCRDLDRNESVARGAVENITGNVVGEGLWPQSKLNHELLEISEKEARAFENKAEAIFRVLAESTAIDFAGVSTFPELQDHASRSQLTDGDSFAVRRFKARSHSILGTCVQVVEGGRVADPAAGSLSKDIREGVEFDPTGEPIAYHIRNRKKLLDTGWTSESRRVARYNNEQELQVLHLFHKRLPDQSRGEPLLAPTIQKFKQLSRYAEAEIAAAVINAFPMTFITSEGTSPLSGRSNAYLANRPKDSPERSKTVMGPMTMLNLLPGEKVESPTLGRPSPQFDAFFNSVLKQVGPSIGLPYEVLIQHFSSSYSAAPAALLQAWRFFKVRRKWLEIKFCQPIYEWVIHEAILRGMLEAPGFEDPFKRALYLKATWIGQEMPSIDRLKDAKADEVELSNGTTTRRDIVESKGKDYESLKRLELVADLRGEEFSSMKLATSNFGSTCG</sequence>
<protein>
    <submittedName>
        <fullName evidence="1">Phage portal protein, lambda family</fullName>
    </submittedName>
</protein>
<name>A0A1Y6CPS8_9BACT</name>
<dbReference type="InterPro" id="IPR006429">
    <property type="entry name" value="Phage_lambda_portal"/>
</dbReference>